<protein>
    <submittedName>
        <fullName evidence="1">Type IX secretion system membrane protein PorP/SprF</fullName>
    </submittedName>
</protein>
<sequence length="340" mass="38106">MMRGVWLIFALWLIVFATKAQDIQYSQFYANPIYLNPALTGSSGLTRVGVNFRNQWPALDQSFIAYTAYADHFSEKYNSGIGFIVSGARESFTESSTYDLGLSYSYRLRLGENNFLHAGIVGSIYSRDVLFDQVILGTQLDVDKGVIVGQPGDGFEGDSHVKAPDLSSGLFYYDTRFWLGISAYHLLRPQISYLESDSNKLAIKYSAHGGVRFDLAPGRINDFFNNTDQERSLALAFNYKKQGAFSQLDLGAEFYFEPLVLGFWYRGLPTKYNLPNSESLIAVLGLELESGLTIGYSYDFVISKLGTNVSGGAHEISLKYIFAPKNRAKIYSNKLPSFRY</sequence>
<evidence type="ECO:0000313" key="1">
    <source>
        <dbReference type="EMBL" id="UZD22538.1"/>
    </source>
</evidence>
<gene>
    <name evidence="1" type="ORF">OM944_18015</name>
</gene>
<dbReference type="NCBIfam" id="TIGR03519">
    <property type="entry name" value="T9SS_PorP_fam"/>
    <property type="match status" value="1"/>
</dbReference>
<keyword evidence="2" id="KW-1185">Reference proteome</keyword>
<dbReference type="Proteomes" id="UP001163156">
    <property type="component" value="Chromosome"/>
</dbReference>
<dbReference type="Pfam" id="PF11751">
    <property type="entry name" value="PorP_SprF"/>
    <property type="match status" value="1"/>
</dbReference>
<name>A0ABY6MFD4_9BACT</name>
<evidence type="ECO:0000313" key="2">
    <source>
        <dbReference type="Proteomes" id="UP001163156"/>
    </source>
</evidence>
<dbReference type="EMBL" id="CP110226">
    <property type="protein sequence ID" value="UZD22538.1"/>
    <property type="molecule type" value="Genomic_DNA"/>
</dbReference>
<dbReference type="RefSeq" id="WP_264809054.1">
    <property type="nucleotide sequence ID" value="NZ_CP110226.1"/>
</dbReference>
<organism evidence="1 2">
    <name type="scientific">Algoriphagus halophytocola</name>
    <dbReference type="NCBI Taxonomy" id="2991499"/>
    <lineage>
        <taxon>Bacteria</taxon>
        <taxon>Pseudomonadati</taxon>
        <taxon>Bacteroidota</taxon>
        <taxon>Cytophagia</taxon>
        <taxon>Cytophagales</taxon>
        <taxon>Cyclobacteriaceae</taxon>
        <taxon>Algoriphagus</taxon>
    </lineage>
</organism>
<accession>A0ABY6MFD4</accession>
<proteinExistence type="predicted"/>
<dbReference type="InterPro" id="IPR019861">
    <property type="entry name" value="PorP/SprF_Bacteroidetes"/>
</dbReference>
<reference evidence="1" key="1">
    <citation type="submission" date="2022-10" db="EMBL/GenBank/DDBJ databases">
        <title>Algoriphagus sp. a novel bacteria isolate from halophytes salicornia europaea.</title>
        <authorList>
            <person name="Peng Y."/>
            <person name="Jiang L."/>
            <person name="Lee J."/>
        </authorList>
    </citation>
    <scope>NUCLEOTIDE SEQUENCE</scope>
    <source>
        <strain evidence="1">TR-M5</strain>
    </source>
</reference>